<gene>
    <name evidence="1" type="ORF">F511_47684</name>
</gene>
<accession>A0A2Z6ZQH1</accession>
<proteinExistence type="predicted"/>
<dbReference type="Proteomes" id="UP000250235">
    <property type="component" value="Unassembled WGS sequence"/>
</dbReference>
<evidence type="ECO:0000313" key="2">
    <source>
        <dbReference type="Proteomes" id="UP000250235"/>
    </source>
</evidence>
<protein>
    <submittedName>
        <fullName evidence="1">Uncharacterized protein</fullName>
    </submittedName>
</protein>
<organism evidence="1 2">
    <name type="scientific">Dorcoceras hygrometricum</name>
    <dbReference type="NCBI Taxonomy" id="472368"/>
    <lineage>
        <taxon>Eukaryota</taxon>
        <taxon>Viridiplantae</taxon>
        <taxon>Streptophyta</taxon>
        <taxon>Embryophyta</taxon>
        <taxon>Tracheophyta</taxon>
        <taxon>Spermatophyta</taxon>
        <taxon>Magnoliopsida</taxon>
        <taxon>eudicotyledons</taxon>
        <taxon>Gunneridae</taxon>
        <taxon>Pentapetalae</taxon>
        <taxon>asterids</taxon>
        <taxon>lamiids</taxon>
        <taxon>Lamiales</taxon>
        <taxon>Gesneriaceae</taxon>
        <taxon>Didymocarpoideae</taxon>
        <taxon>Trichosporeae</taxon>
        <taxon>Loxocarpinae</taxon>
        <taxon>Dorcoceras</taxon>
    </lineage>
</organism>
<sequence>MCAPAAHSGRSRRAMVKLLHAGRPMITHGCALLDAQEMRVGRASRPNCWPLLRLLRRTMAHGSAALVAAARGLVPRTTCLRRPPSGDASPMS</sequence>
<dbReference type="EMBL" id="KV294387">
    <property type="protein sequence ID" value="KZT75292.1"/>
    <property type="molecule type" value="Genomic_DNA"/>
</dbReference>
<keyword evidence="2" id="KW-1185">Reference proteome</keyword>
<evidence type="ECO:0000313" key="1">
    <source>
        <dbReference type="EMBL" id="KZT75292.1"/>
    </source>
</evidence>
<name>A0A2Z6ZQH1_9LAMI</name>
<dbReference type="AlphaFoldDB" id="A0A2Z6ZQH1"/>
<reference evidence="1 2" key="1">
    <citation type="journal article" date="2015" name="Proc. Natl. Acad. Sci. U.S.A.">
        <title>The resurrection genome of Boea hygrometrica: A blueprint for survival of dehydration.</title>
        <authorList>
            <person name="Xiao L."/>
            <person name="Yang G."/>
            <person name="Zhang L."/>
            <person name="Yang X."/>
            <person name="Zhao S."/>
            <person name="Ji Z."/>
            <person name="Zhou Q."/>
            <person name="Hu M."/>
            <person name="Wang Y."/>
            <person name="Chen M."/>
            <person name="Xu Y."/>
            <person name="Jin H."/>
            <person name="Xiao X."/>
            <person name="Hu G."/>
            <person name="Bao F."/>
            <person name="Hu Y."/>
            <person name="Wan P."/>
            <person name="Li L."/>
            <person name="Deng X."/>
            <person name="Kuang T."/>
            <person name="Xiang C."/>
            <person name="Zhu J.K."/>
            <person name="Oliver M.J."/>
            <person name="He Y."/>
        </authorList>
    </citation>
    <scope>NUCLEOTIDE SEQUENCE [LARGE SCALE GENOMIC DNA]</scope>
    <source>
        <strain evidence="2">cv. XS01</strain>
    </source>
</reference>